<evidence type="ECO:0000313" key="2">
    <source>
        <dbReference type="Proteomes" id="UP000184267"/>
    </source>
</evidence>
<keyword evidence="2" id="KW-1185">Reference proteome</keyword>
<evidence type="ECO:0000313" key="1">
    <source>
        <dbReference type="EMBL" id="OJT14475.1"/>
    </source>
</evidence>
<sequence>MQDRPIINTQLFLPEPLRLNSYNWEVYKIAIHALCFANDLQEHLAKHAYEGRPCGDGDDAARRKWGDDDQLCKALIVLNIQPEMLGRACEIREAYHSRERGAAYLWDLVVRYEGHYPGCKKRKESC</sequence>
<name>A0A1M2W3N8_TRAPU</name>
<reference evidence="1 2" key="1">
    <citation type="submission" date="2016-10" db="EMBL/GenBank/DDBJ databases">
        <title>Genome sequence of the basidiomycete white-rot fungus Trametes pubescens.</title>
        <authorList>
            <person name="Makela M.R."/>
            <person name="Granchi Z."/>
            <person name="Peng M."/>
            <person name="De Vries R.P."/>
            <person name="Grigoriev I."/>
            <person name="Riley R."/>
            <person name="Hilden K."/>
        </authorList>
    </citation>
    <scope>NUCLEOTIDE SEQUENCE [LARGE SCALE GENOMIC DNA]</scope>
    <source>
        <strain evidence="1 2">FBCC735</strain>
    </source>
</reference>
<accession>A0A1M2W3N8</accession>
<comment type="caution">
    <text evidence="1">The sequence shown here is derived from an EMBL/GenBank/DDBJ whole genome shotgun (WGS) entry which is preliminary data.</text>
</comment>
<protein>
    <submittedName>
        <fullName evidence="1">Uncharacterized protein</fullName>
    </submittedName>
</protein>
<organism evidence="1 2">
    <name type="scientific">Trametes pubescens</name>
    <name type="common">White-rot fungus</name>
    <dbReference type="NCBI Taxonomy" id="154538"/>
    <lineage>
        <taxon>Eukaryota</taxon>
        <taxon>Fungi</taxon>
        <taxon>Dikarya</taxon>
        <taxon>Basidiomycota</taxon>
        <taxon>Agaricomycotina</taxon>
        <taxon>Agaricomycetes</taxon>
        <taxon>Polyporales</taxon>
        <taxon>Polyporaceae</taxon>
        <taxon>Trametes</taxon>
    </lineage>
</organism>
<dbReference type="Proteomes" id="UP000184267">
    <property type="component" value="Unassembled WGS sequence"/>
</dbReference>
<dbReference type="AlphaFoldDB" id="A0A1M2W3N8"/>
<gene>
    <name evidence="1" type="ORF">TRAPUB_8975</name>
</gene>
<dbReference type="EMBL" id="MNAD01000286">
    <property type="protein sequence ID" value="OJT14475.1"/>
    <property type="molecule type" value="Genomic_DNA"/>
</dbReference>
<dbReference type="OrthoDB" id="2713197at2759"/>
<proteinExistence type="predicted"/>